<evidence type="ECO:0000259" key="3">
    <source>
        <dbReference type="Pfam" id="PF07859"/>
    </source>
</evidence>
<comment type="caution">
    <text evidence="4">The sequence shown here is derived from an EMBL/GenBank/DDBJ whole genome shotgun (WGS) entry which is preliminary data.</text>
</comment>
<evidence type="ECO:0000256" key="1">
    <source>
        <dbReference type="ARBA" id="ARBA00022801"/>
    </source>
</evidence>
<evidence type="ECO:0000256" key="2">
    <source>
        <dbReference type="SAM" id="Phobius"/>
    </source>
</evidence>
<dbReference type="InterPro" id="IPR050300">
    <property type="entry name" value="GDXG_lipolytic_enzyme"/>
</dbReference>
<name>A0AAV7JHE2_9METZ</name>
<dbReference type="InterPro" id="IPR013094">
    <property type="entry name" value="AB_hydrolase_3"/>
</dbReference>
<feature type="domain" description="Alpha/beta hydrolase fold-3" evidence="3">
    <location>
        <begin position="339"/>
        <end position="409"/>
    </location>
</feature>
<keyword evidence="2" id="KW-0812">Transmembrane</keyword>
<dbReference type="Proteomes" id="UP001165289">
    <property type="component" value="Unassembled WGS sequence"/>
</dbReference>
<dbReference type="InterPro" id="IPR029058">
    <property type="entry name" value="AB_hydrolase_fold"/>
</dbReference>
<evidence type="ECO:0000313" key="4">
    <source>
        <dbReference type="EMBL" id="KAI6647899.1"/>
    </source>
</evidence>
<dbReference type="EMBL" id="JAKMXF010000335">
    <property type="protein sequence ID" value="KAI6647899.1"/>
    <property type="molecule type" value="Genomic_DNA"/>
</dbReference>
<evidence type="ECO:0000313" key="5">
    <source>
        <dbReference type="Proteomes" id="UP001165289"/>
    </source>
</evidence>
<keyword evidence="1" id="KW-0378">Hydrolase</keyword>
<reference evidence="4 5" key="1">
    <citation type="journal article" date="2023" name="BMC Biol.">
        <title>The compact genome of the sponge Oopsacas minuta (Hexactinellida) is lacking key metazoan core genes.</title>
        <authorList>
            <person name="Santini S."/>
            <person name="Schenkelaars Q."/>
            <person name="Jourda C."/>
            <person name="Duchesne M."/>
            <person name="Belahbib H."/>
            <person name="Rocher C."/>
            <person name="Selva M."/>
            <person name="Riesgo A."/>
            <person name="Vervoort M."/>
            <person name="Leys S.P."/>
            <person name="Kodjabachian L."/>
            <person name="Le Bivic A."/>
            <person name="Borchiellini C."/>
            <person name="Claverie J.M."/>
            <person name="Renard E."/>
        </authorList>
    </citation>
    <scope>NUCLEOTIDE SEQUENCE [LARGE SCALE GENOMIC DNA]</scope>
    <source>
        <strain evidence="4">SPO-2</strain>
    </source>
</reference>
<dbReference type="AlphaFoldDB" id="A0AAV7JHE2"/>
<gene>
    <name evidence="4" type="ORF">LOD99_8360</name>
</gene>
<dbReference type="Gene3D" id="3.40.50.1820">
    <property type="entry name" value="alpha/beta hydrolase"/>
    <property type="match status" value="1"/>
</dbReference>
<feature type="transmembrane region" description="Helical" evidence="2">
    <location>
        <begin position="66"/>
        <end position="88"/>
    </location>
</feature>
<dbReference type="PANTHER" id="PTHR48081">
    <property type="entry name" value="AB HYDROLASE SUPERFAMILY PROTEIN C4A8.06C"/>
    <property type="match status" value="1"/>
</dbReference>
<sequence>MDPKETKPTLKSPKNQHNTTLTNIYKLTFISTLIAFISLVTLHFWIASCDLTNEHRDMTCSLKFFLYAVPHIITSMVSIANTLSYTGIVEFNTSLRYMLNQLESNTTVKYTDIQLEYPVRVQDLLIDGIVTYVYTPNTLIDTPNSPVVFYFHGGGGIMQSPKLSDYSLRQLADDMKVKIFVPNYRKSPEVCFPQPQEDCLTVVKQVVYRSNEFGVDSKRVFIMGDSFGGHAAVYVAFKWHELGLDTRHAPLRGLIPVYPRLQWINLQLDSYIPITNNGRMSSPQLIAIYLSLALIGNTELIPYILNHSIAKLSANYQERLNEFPHLIVESKWQPPTELIEKYSSYADTLLSPYATLLFQSNFSVLPPTLLITAEYDTLLSEGLLFKERLEVSGVSVEYYEGEKMFHGYFYYSGLSPCIDAYKRVARFVDKYV</sequence>
<dbReference type="GO" id="GO:0016787">
    <property type="term" value="F:hydrolase activity"/>
    <property type="evidence" value="ECO:0007669"/>
    <property type="project" value="UniProtKB-KW"/>
</dbReference>
<dbReference type="Pfam" id="PF07859">
    <property type="entry name" value="Abhydrolase_3"/>
    <property type="match status" value="2"/>
</dbReference>
<feature type="transmembrane region" description="Helical" evidence="2">
    <location>
        <begin position="24"/>
        <end position="46"/>
    </location>
</feature>
<organism evidence="4 5">
    <name type="scientific">Oopsacas minuta</name>
    <dbReference type="NCBI Taxonomy" id="111878"/>
    <lineage>
        <taxon>Eukaryota</taxon>
        <taxon>Metazoa</taxon>
        <taxon>Porifera</taxon>
        <taxon>Hexactinellida</taxon>
        <taxon>Hexasterophora</taxon>
        <taxon>Lyssacinosida</taxon>
        <taxon>Leucopsacidae</taxon>
        <taxon>Oopsacas</taxon>
    </lineage>
</organism>
<keyword evidence="2" id="KW-0472">Membrane</keyword>
<dbReference type="PANTHER" id="PTHR48081:SF8">
    <property type="entry name" value="ALPHA_BETA HYDROLASE FOLD-3 DOMAIN-CONTAINING PROTEIN-RELATED"/>
    <property type="match status" value="1"/>
</dbReference>
<dbReference type="SUPFAM" id="SSF53474">
    <property type="entry name" value="alpha/beta-Hydrolases"/>
    <property type="match status" value="1"/>
</dbReference>
<feature type="domain" description="Alpha/beta hydrolase fold-3" evidence="3">
    <location>
        <begin position="148"/>
        <end position="294"/>
    </location>
</feature>
<proteinExistence type="predicted"/>
<keyword evidence="5" id="KW-1185">Reference proteome</keyword>
<protein>
    <recommendedName>
        <fullName evidence="3">Alpha/beta hydrolase fold-3 domain-containing protein</fullName>
    </recommendedName>
</protein>
<accession>A0AAV7JHE2</accession>
<keyword evidence="2" id="KW-1133">Transmembrane helix</keyword>